<sequence>MRRCNTPVPPPLRPGAALLAFGLGVFLLCLATRCPPHARFGRPWNDFTLFDTQVLVDPTSRHLVLRFLFFFPPFFFGGGGFLSSKSTEVDCAAVKGAVYFLFPFVHVYCTDNTMKMGIKYSMIYFVA</sequence>
<name>A0A2T3AAB6_9PEZI</name>
<evidence type="ECO:0000313" key="3">
    <source>
        <dbReference type="Proteomes" id="UP000241462"/>
    </source>
</evidence>
<gene>
    <name evidence="2" type="ORF">BD289DRAFT_230748</name>
</gene>
<feature type="transmembrane region" description="Helical" evidence="1">
    <location>
        <begin position="63"/>
        <end position="82"/>
    </location>
</feature>
<dbReference type="EMBL" id="KZ678426">
    <property type="protein sequence ID" value="PSR88650.1"/>
    <property type="molecule type" value="Genomic_DNA"/>
</dbReference>
<keyword evidence="1" id="KW-0812">Transmembrane</keyword>
<accession>A0A2T3AAB6</accession>
<keyword evidence="1" id="KW-1133">Transmembrane helix</keyword>
<organism evidence="2 3">
    <name type="scientific">Coniella lustricola</name>
    <dbReference type="NCBI Taxonomy" id="2025994"/>
    <lineage>
        <taxon>Eukaryota</taxon>
        <taxon>Fungi</taxon>
        <taxon>Dikarya</taxon>
        <taxon>Ascomycota</taxon>
        <taxon>Pezizomycotina</taxon>
        <taxon>Sordariomycetes</taxon>
        <taxon>Sordariomycetidae</taxon>
        <taxon>Diaporthales</taxon>
        <taxon>Schizoparmaceae</taxon>
        <taxon>Coniella</taxon>
    </lineage>
</organism>
<dbReference type="Proteomes" id="UP000241462">
    <property type="component" value="Unassembled WGS sequence"/>
</dbReference>
<dbReference type="InParanoid" id="A0A2T3AAB6"/>
<dbReference type="AlphaFoldDB" id="A0A2T3AAB6"/>
<evidence type="ECO:0000313" key="2">
    <source>
        <dbReference type="EMBL" id="PSR88650.1"/>
    </source>
</evidence>
<keyword evidence="3" id="KW-1185">Reference proteome</keyword>
<keyword evidence="1" id="KW-0472">Membrane</keyword>
<protein>
    <submittedName>
        <fullName evidence="2">Uncharacterized protein</fullName>
    </submittedName>
</protein>
<proteinExistence type="predicted"/>
<evidence type="ECO:0000256" key="1">
    <source>
        <dbReference type="SAM" id="Phobius"/>
    </source>
</evidence>
<reference evidence="2 3" key="1">
    <citation type="journal article" date="2018" name="Mycol. Prog.">
        <title>Coniella lustricola, a new species from submerged detritus.</title>
        <authorList>
            <person name="Raudabaugh D.B."/>
            <person name="Iturriaga T."/>
            <person name="Carver A."/>
            <person name="Mondo S."/>
            <person name="Pangilinan J."/>
            <person name="Lipzen A."/>
            <person name="He G."/>
            <person name="Amirebrahimi M."/>
            <person name="Grigoriev I.V."/>
            <person name="Miller A.N."/>
        </authorList>
    </citation>
    <scope>NUCLEOTIDE SEQUENCE [LARGE SCALE GENOMIC DNA]</scope>
    <source>
        <strain evidence="2 3">B22-T-1</strain>
    </source>
</reference>